<organism evidence="3">
    <name type="scientific">Petromyzon marinus</name>
    <name type="common">Sea lamprey</name>
    <dbReference type="NCBI Taxonomy" id="7757"/>
    <lineage>
        <taxon>Eukaryota</taxon>
        <taxon>Metazoa</taxon>
        <taxon>Chordata</taxon>
        <taxon>Craniata</taxon>
        <taxon>Vertebrata</taxon>
        <taxon>Cyclostomata</taxon>
        <taxon>Hyperoartia</taxon>
        <taxon>Petromyzontiformes</taxon>
        <taxon>Petromyzontidae</taxon>
        <taxon>Petromyzon</taxon>
    </lineage>
</organism>
<feature type="region of interest" description="Disordered" evidence="1">
    <location>
        <begin position="1"/>
        <end position="28"/>
    </location>
</feature>
<evidence type="ECO:0000313" key="3">
    <source>
        <dbReference type="Ensembl" id="ENSPMAP00000002188.1"/>
    </source>
</evidence>
<dbReference type="PANTHER" id="PTHR46536:SF3">
    <property type="entry name" value="ARF7 EFFECTOR PROTEIN C-TERMINAL DOMAIN-CONTAINING PROTEIN"/>
    <property type="match status" value="1"/>
</dbReference>
<accession>S4RAF7</accession>
<feature type="domain" description="ARF7 effector protein C-terminal" evidence="2">
    <location>
        <begin position="30"/>
        <end position="133"/>
    </location>
</feature>
<name>S4RAF7_PETMA</name>
<evidence type="ECO:0000256" key="1">
    <source>
        <dbReference type="SAM" id="MobiDB-lite"/>
    </source>
</evidence>
<dbReference type="GeneTree" id="ENSGT00940000156586"/>
<proteinExistence type="predicted"/>
<protein>
    <submittedName>
        <fullName evidence="3">ADP ribosylation factor like GTPase 14 effector protein</fullName>
    </submittedName>
</protein>
<dbReference type="HOGENOM" id="CLU_105549_3_0_1"/>
<dbReference type="Ensembl" id="ENSPMAT00000002199.1">
    <property type="protein sequence ID" value="ENSPMAP00000002188.1"/>
    <property type="gene ID" value="ENSPMAG00000002000.1"/>
</dbReference>
<dbReference type="AlphaFoldDB" id="S4RAF7"/>
<reference evidence="3" key="1">
    <citation type="submission" date="2025-08" db="UniProtKB">
        <authorList>
            <consortium name="Ensembl"/>
        </authorList>
    </citation>
    <scope>IDENTIFICATION</scope>
</reference>
<dbReference type="Pfam" id="PF14949">
    <property type="entry name" value="ARF7EP_C"/>
    <property type="match status" value="1"/>
</dbReference>
<dbReference type="InterPro" id="IPR029264">
    <property type="entry name" value="ARF7EP_C"/>
</dbReference>
<dbReference type="STRING" id="7757.ENSPMAP00000002188"/>
<sequence length="145" mass="16065">FVATRQQGAQGGGGGLVRSRKYRSQPQTPKAIRTLRFLNPGPNISDFNPENSKRERRKLQTQSVGCGTARLCQQANQRVYDEAGRLISVGIDLCDCLDEDCPGCFYSCSQCSSPKCGLQCRVYRKWLYDRIDVEGGNALHNCAAN</sequence>
<reference evidence="3" key="2">
    <citation type="submission" date="2025-09" db="UniProtKB">
        <authorList>
            <consortium name="Ensembl"/>
        </authorList>
    </citation>
    <scope>IDENTIFICATION</scope>
</reference>
<dbReference type="PANTHER" id="PTHR46536">
    <property type="entry name" value="ARL14 EFFECTOR PROTEIN"/>
    <property type="match status" value="1"/>
</dbReference>
<dbReference type="OMA" id="NRKSYFM"/>
<evidence type="ECO:0000259" key="2">
    <source>
        <dbReference type="Pfam" id="PF14949"/>
    </source>
</evidence>